<dbReference type="EMBL" id="CAJNOC010001394">
    <property type="protein sequence ID" value="CAF0861113.1"/>
    <property type="molecule type" value="Genomic_DNA"/>
</dbReference>
<evidence type="ECO:0000313" key="9">
    <source>
        <dbReference type="Proteomes" id="UP000663879"/>
    </source>
</evidence>
<comment type="subcellular location">
    <subcellularLocation>
        <location evidence="1">Membrane</location>
        <topology evidence="1">Multi-pass membrane protein</topology>
    </subcellularLocation>
</comment>
<evidence type="ECO:0000259" key="7">
    <source>
        <dbReference type="PROSITE" id="PS50922"/>
    </source>
</evidence>
<evidence type="ECO:0000256" key="2">
    <source>
        <dbReference type="ARBA" id="ARBA00022692"/>
    </source>
</evidence>
<evidence type="ECO:0000313" key="8">
    <source>
        <dbReference type="EMBL" id="CAF0861113.1"/>
    </source>
</evidence>
<dbReference type="PANTHER" id="PTHR13439:SF4">
    <property type="entry name" value="TLC DOMAIN-CONTAINING PROTEIN"/>
    <property type="match status" value="1"/>
</dbReference>
<comment type="caution">
    <text evidence="8">The sequence shown here is derived from an EMBL/GenBank/DDBJ whole genome shotgun (WGS) entry which is preliminary data.</text>
</comment>
<proteinExistence type="predicted"/>
<evidence type="ECO:0000256" key="5">
    <source>
        <dbReference type="PROSITE-ProRule" id="PRU00205"/>
    </source>
</evidence>
<evidence type="ECO:0000256" key="3">
    <source>
        <dbReference type="ARBA" id="ARBA00022989"/>
    </source>
</evidence>
<accession>A0A813X716</accession>
<keyword evidence="9" id="KW-1185">Reference proteome</keyword>
<dbReference type="PANTHER" id="PTHR13439">
    <property type="entry name" value="CT120 PROTEIN"/>
    <property type="match status" value="1"/>
</dbReference>
<gene>
    <name evidence="8" type="ORF">OXX778_LOCUS9444</name>
</gene>
<reference evidence="8" key="1">
    <citation type="submission" date="2021-02" db="EMBL/GenBank/DDBJ databases">
        <authorList>
            <person name="Nowell W R."/>
        </authorList>
    </citation>
    <scope>NUCLEOTIDE SEQUENCE</scope>
    <source>
        <strain evidence="8">Ploen Becks lab</strain>
    </source>
</reference>
<keyword evidence="4 5" id="KW-0472">Membrane</keyword>
<keyword evidence="3 6" id="KW-1133">Transmembrane helix</keyword>
<dbReference type="GO" id="GO:0055091">
    <property type="term" value="P:phospholipid homeostasis"/>
    <property type="evidence" value="ECO:0007669"/>
    <property type="project" value="TreeGrafter"/>
</dbReference>
<dbReference type="GO" id="GO:0071709">
    <property type="term" value="P:membrane assembly"/>
    <property type="evidence" value="ECO:0007669"/>
    <property type="project" value="TreeGrafter"/>
</dbReference>
<dbReference type="InterPro" id="IPR050846">
    <property type="entry name" value="TLCD"/>
</dbReference>
<dbReference type="GO" id="GO:0007009">
    <property type="term" value="P:plasma membrane organization"/>
    <property type="evidence" value="ECO:0007669"/>
    <property type="project" value="TreeGrafter"/>
</dbReference>
<name>A0A813X716_9BILA</name>
<dbReference type="SMART" id="SM00724">
    <property type="entry name" value="TLC"/>
    <property type="match status" value="1"/>
</dbReference>
<feature type="transmembrane region" description="Helical" evidence="6">
    <location>
        <begin position="79"/>
        <end position="96"/>
    </location>
</feature>
<feature type="transmembrane region" description="Helical" evidence="6">
    <location>
        <begin position="171"/>
        <end position="190"/>
    </location>
</feature>
<keyword evidence="2 5" id="KW-0812">Transmembrane</keyword>
<dbReference type="GO" id="GO:0097035">
    <property type="term" value="P:regulation of membrane lipid distribution"/>
    <property type="evidence" value="ECO:0007669"/>
    <property type="project" value="TreeGrafter"/>
</dbReference>
<feature type="transmembrane region" description="Helical" evidence="6">
    <location>
        <begin position="102"/>
        <end position="120"/>
    </location>
</feature>
<evidence type="ECO:0000256" key="4">
    <source>
        <dbReference type="ARBA" id="ARBA00023136"/>
    </source>
</evidence>
<dbReference type="OrthoDB" id="10266980at2759"/>
<dbReference type="Proteomes" id="UP000663879">
    <property type="component" value="Unassembled WGS sequence"/>
</dbReference>
<protein>
    <recommendedName>
        <fullName evidence="7">TLC domain-containing protein</fullName>
    </recommendedName>
</protein>
<feature type="domain" description="TLC" evidence="7">
    <location>
        <begin position="3"/>
        <end position="199"/>
    </location>
</feature>
<dbReference type="InterPro" id="IPR006634">
    <property type="entry name" value="TLC-dom"/>
</dbReference>
<evidence type="ECO:0000256" key="1">
    <source>
        <dbReference type="ARBA" id="ARBA00004141"/>
    </source>
</evidence>
<dbReference type="GO" id="GO:0005886">
    <property type="term" value="C:plasma membrane"/>
    <property type="evidence" value="ECO:0007669"/>
    <property type="project" value="TreeGrafter"/>
</dbReference>
<feature type="transmembrane region" description="Helical" evidence="6">
    <location>
        <begin position="132"/>
        <end position="151"/>
    </location>
</feature>
<organism evidence="8 9">
    <name type="scientific">Brachionus calyciflorus</name>
    <dbReference type="NCBI Taxonomy" id="104777"/>
    <lineage>
        <taxon>Eukaryota</taxon>
        <taxon>Metazoa</taxon>
        <taxon>Spiralia</taxon>
        <taxon>Gnathifera</taxon>
        <taxon>Rotifera</taxon>
        <taxon>Eurotatoria</taxon>
        <taxon>Monogononta</taxon>
        <taxon>Pseudotrocha</taxon>
        <taxon>Ploima</taxon>
        <taxon>Brachionidae</taxon>
        <taxon>Brachionus</taxon>
    </lineage>
</organism>
<dbReference type="PROSITE" id="PS50922">
    <property type="entry name" value="TLC"/>
    <property type="match status" value="1"/>
</dbReference>
<sequence length="217" mass="25222">MVHKSNDQKFRELKNVTEQATSVLVIINVYQSPELLHDMINVSTKFSYIVICISKGYFMYDAIDILYSNKKLSSQSKEVLLHHGLIIFIFSITLSLNRYVGYTIGALSIEFNTVFLHLRFLTLFCNVDRNSIFFRIILLLNLLTFIIFRFMTLGWMTRWIILNRNLIPFHWFTVGSIGLIIMGIINLFLFKRLLQTDFSKNSTISVPNGTESTKKSN</sequence>
<dbReference type="Pfam" id="PF03798">
    <property type="entry name" value="TRAM_LAG1_CLN8"/>
    <property type="match status" value="1"/>
</dbReference>
<evidence type="ECO:0000256" key="6">
    <source>
        <dbReference type="SAM" id="Phobius"/>
    </source>
</evidence>
<dbReference type="AlphaFoldDB" id="A0A813X716"/>